<keyword evidence="2" id="KW-1185">Reference proteome</keyword>
<proteinExistence type="predicted"/>
<dbReference type="eggNOG" id="ENOG50306M9">
    <property type="taxonomic scope" value="Bacteria"/>
</dbReference>
<evidence type="ECO:0000313" key="1">
    <source>
        <dbReference type="EMBL" id="KEQ23456.1"/>
    </source>
</evidence>
<accession>A0A081NYD3</accession>
<dbReference type="Proteomes" id="UP000028123">
    <property type="component" value="Unassembled WGS sequence"/>
</dbReference>
<name>A0A081NYD3_9BACL</name>
<dbReference type="AlphaFoldDB" id="A0A081NYD3"/>
<comment type="caution">
    <text evidence="1">The sequence shown here is derived from an EMBL/GenBank/DDBJ whole genome shotgun (WGS) entry which is preliminary data.</text>
</comment>
<reference evidence="1 2" key="1">
    <citation type="submission" date="2014-06" db="EMBL/GenBank/DDBJ databases">
        <title>Draft genome sequence of Paenibacillus sp. MSt1.</title>
        <authorList>
            <person name="Aw Y.K."/>
            <person name="Ong K.S."/>
            <person name="Gan H.M."/>
            <person name="Lee S.M."/>
        </authorList>
    </citation>
    <scope>NUCLEOTIDE SEQUENCE [LARGE SCALE GENOMIC DNA]</scope>
    <source>
        <strain evidence="1 2">MSt1</strain>
    </source>
</reference>
<sequence>MFLFPERSVDTMVTNVRFIERDYYKNVIAENGEQLNEQQIEKILDASEPFWADLTFKFFENGSMIIIDNHTELQVPLSSLNEAACEFYAQQRIKMIKAKLRNQKITEAS</sequence>
<evidence type="ECO:0000313" key="2">
    <source>
        <dbReference type="Proteomes" id="UP000028123"/>
    </source>
</evidence>
<dbReference type="EMBL" id="JNVM01000022">
    <property type="protein sequence ID" value="KEQ23456.1"/>
    <property type="molecule type" value="Genomic_DNA"/>
</dbReference>
<organism evidence="1 2">
    <name type="scientific">Paenibacillus tyrfis</name>
    <dbReference type="NCBI Taxonomy" id="1501230"/>
    <lineage>
        <taxon>Bacteria</taxon>
        <taxon>Bacillati</taxon>
        <taxon>Bacillota</taxon>
        <taxon>Bacilli</taxon>
        <taxon>Bacillales</taxon>
        <taxon>Paenibacillaceae</taxon>
        <taxon>Paenibacillus</taxon>
    </lineage>
</organism>
<gene>
    <name evidence="1" type="ORF">ET33_16690</name>
</gene>
<protein>
    <submittedName>
        <fullName evidence="1">Uncharacterized protein</fullName>
    </submittedName>
</protein>